<protein>
    <submittedName>
        <fullName evidence="1">Uncharacterized protein</fullName>
    </submittedName>
</protein>
<proteinExistence type="predicted"/>
<dbReference type="RefSeq" id="WP_095914150.1">
    <property type="nucleotide sequence ID" value="NZ_CP022384.1"/>
</dbReference>
<gene>
    <name evidence="1" type="ORF">CGC53_06925</name>
</gene>
<dbReference type="AlphaFoldDB" id="A0A250FAE8"/>
<dbReference type="Proteomes" id="UP000217276">
    <property type="component" value="Chromosome"/>
</dbReference>
<evidence type="ECO:0000313" key="1">
    <source>
        <dbReference type="EMBL" id="ATA82094.1"/>
    </source>
</evidence>
<sequence>MKFNFYLASIGYENASITELEESFITLNIIHSVRRGEEVFLKSDAFWYIKTPNGDFNETIATFTDGQLINTVYRLLESISSEKDFRTLDEIDTYYSQKHNAFWGAHFEEENDRHINTEEKYHSFKKQKIQDITKGIEIWERRSLLFERVILCPEVETQLKSVGYTEQILNKLLELDSYCENYWQKGTFSYKDANEYASLKISPESASTMSDPKKKQMRLFKLPNGKTECFELHIKTGNLRFHFFPDNLKIYIGYIGAHLPT</sequence>
<evidence type="ECO:0000313" key="2">
    <source>
        <dbReference type="Proteomes" id="UP000217276"/>
    </source>
</evidence>
<name>A0A250FAE8_9FLAO</name>
<dbReference type="KEGG" id="clk:CGC53_06925"/>
<keyword evidence="2" id="KW-1185">Reference proteome</keyword>
<reference evidence="2" key="1">
    <citation type="submission" date="2017-06" db="EMBL/GenBank/DDBJ databases">
        <title>Capnocytophaga spp. assemblies.</title>
        <authorList>
            <person name="Gulvik C.A."/>
        </authorList>
    </citation>
    <scope>NUCLEOTIDE SEQUENCE [LARGE SCALE GENOMIC DNA]</scope>
    <source>
        <strain evidence="2">H6253</strain>
    </source>
</reference>
<dbReference type="EMBL" id="CP022384">
    <property type="protein sequence ID" value="ATA82094.1"/>
    <property type="molecule type" value="Genomic_DNA"/>
</dbReference>
<organism evidence="1 2">
    <name type="scientific">Capnocytophaga leadbetteri</name>
    <dbReference type="NCBI Taxonomy" id="327575"/>
    <lineage>
        <taxon>Bacteria</taxon>
        <taxon>Pseudomonadati</taxon>
        <taxon>Bacteroidota</taxon>
        <taxon>Flavobacteriia</taxon>
        <taxon>Flavobacteriales</taxon>
        <taxon>Flavobacteriaceae</taxon>
        <taxon>Capnocytophaga</taxon>
    </lineage>
</organism>
<accession>A0A250FAE8</accession>